<evidence type="ECO:0000313" key="4">
    <source>
        <dbReference type="Proteomes" id="UP000429607"/>
    </source>
</evidence>
<dbReference type="AlphaFoldDB" id="A0A6A4F150"/>
<dbReference type="EMBL" id="QXFV01001125">
    <property type="protein sequence ID" value="KAE9014473.1"/>
    <property type="molecule type" value="Genomic_DNA"/>
</dbReference>
<dbReference type="OrthoDB" id="10340467at2759"/>
<dbReference type="Proteomes" id="UP000435112">
    <property type="component" value="Unassembled WGS sequence"/>
</dbReference>
<dbReference type="Proteomes" id="UP000429607">
    <property type="component" value="Unassembled WGS sequence"/>
</dbReference>
<comment type="caution">
    <text evidence="3">The sequence shown here is derived from an EMBL/GenBank/DDBJ whole genome shotgun (WGS) entry which is preliminary data.</text>
</comment>
<proteinExistence type="predicted"/>
<evidence type="ECO:0000313" key="2">
    <source>
        <dbReference type="EMBL" id="KAE9039425.1"/>
    </source>
</evidence>
<protein>
    <submittedName>
        <fullName evidence="3">Uncharacterized protein</fullName>
    </submittedName>
</protein>
<dbReference type="EMBL" id="QXFU01000235">
    <property type="protein sequence ID" value="KAE9039425.1"/>
    <property type="molecule type" value="Genomic_DNA"/>
</dbReference>
<evidence type="ECO:0000313" key="5">
    <source>
        <dbReference type="Proteomes" id="UP000434957"/>
    </source>
</evidence>
<evidence type="ECO:0000313" key="1">
    <source>
        <dbReference type="EMBL" id="KAE9014473.1"/>
    </source>
</evidence>
<evidence type="ECO:0000313" key="6">
    <source>
        <dbReference type="Proteomes" id="UP000435112"/>
    </source>
</evidence>
<reference evidence="3 5" key="1">
    <citation type="submission" date="2018-08" db="EMBL/GenBank/DDBJ databases">
        <title>Genomic investigation of the strawberry pathogen Phytophthora fragariae indicates pathogenicity is determined by transcriptional variation in three key races.</title>
        <authorList>
            <person name="Adams T.M."/>
            <person name="Armitage A.D."/>
            <person name="Sobczyk M.K."/>
            <person name="Bates H.J."/>
            <person name="Dunwell J.M."/>
            <person name="Nellist C.F."/>
            <person name="Harrison R.J."/>
        </authorList>
    </citation>
    <scope>NUCLEOTIDE SEQUENCE [LARGE SCALE GENOMIC DNA]</scope>
    <source>
        <strain evidence="1 4">SCRP249</strain>
        <strain evidence="2 6">SCRP324</strain>
        <strain evidence="3 5">SCRP333</strain>
    </source>
</reference>
<dbReference type="EMBL" id="QXFT01001056">
    <property type="protein sequence ID" value="KAE9330402.1"/>
    <property type="molecule type" value="Genomic_DNA"/>
</dbReference>
<organism evidence="3 5">
    <name type="scientific">Phytophthora rubi</name>
    <dbReference type="NCBI Taxonomy" id="129364"/>
    <lineage>
        <taxon>Eukaryota</taxon>
        <taxon>Sar</taxon>
        <taxon>Stramenopiles</taxon>
        <taxon>Oomycota</taxon>
        <taxon>Peronosporomycetes</taxon>
        <taxon>Peronosporales</taxon>
        <taxon>Peronosporaceae</taxon>
        <taxon>Phytophthora</taxon>
    </lineage>
</organism>
<evidence type="ECO:0000313" key="3">
    <source>
        <dbReference type="EMBL" id="KAE9330402.1"/>
    </source>
</evidence>
<keyword evidence="5" id="KW-1185">Reference proteome</keyword>
<accession>A0A6A4F150</accession>
<sequence>MISKRALRVAALEAEVAAKKAPRHPLNRRFMDNIINEEGALKADVYLLNAWVGMRKVPAV</sequence>
<name>A0A6A4F150_9STRA</name>
<dbReference type="Proteomes" id="UP000434957">
    <property type="component" value="Unassembled WGS sequence"/>
</dbReference>
<gene>
    <name evidence="1" type="ORF">PR001_g15142</name>
    <name evidence="2" type="ORF">PR002_g5509</name>
    <name evidence="3" type="ORF">PR003_g15312</name>
</gene>